<dbReference type="InterPro" id="IPR003593">
    <property type="entry name" value="AAA+_ATPase"/>
</dbReference>
<evidence type="ECO:0000313" key="7">
    <source>
        <dbReference type="EMBL" id="TCO80974.1"/>
    </source>
</evidence>
<gene>
    <name evidence="7" type="ORF">EV699_111175</name>
</gene>
<evidence type="ECO:0000256" key="2">
    <source>
        <dbReference type="ARBA" id="ARBA00022840"/>
    </source>
</evidence>
<accession>A0A4R2L399</accession>
<dbReference type="Pfam" id="PF02954">
    <property type="entry name" value="HTH_8"/>
    <property type="match status" value="1"/>
</dbReference>
<dbReference type="SMART" id="SM00382">
    <property type="entry name" value="AAA"/>
    <property type="match status" value="1"/>
</dbReference>
<dbReference type="InterPro" id="IPR002078">
    <property type="entry name" value="Sigma_54_int"/>
</dbReference>
<dbReference type="InterPro" id="IPR025943">
    <property type="entry name" value="Sigma_54_int_dom_ATP-bd_2"/>
</dbReference>
<keyword evidence="3" id="KW-0805">Transcription regulation</keyword>
<keyword evidence="1" id="KW-0547">Nucleotide-binding</keyword>
<evidence type="ECO:0000313" key="8">
    <source>
        <dbReference type="Proteomes" id="UP000295765"/>
    </source>
</evidence>
<organism evidence="7 8">
    <name type="scientific">Plasticicumulans lactativorans</name>
    <dbReference type="NCBI Taxonomy" id="1133106"/>
    <lineage>
        <taxon>Bacteria</taxon>
        <taxon>Pseudomonadati</taxon>
        <taxon>Pseudomonadota</taxon>
        <taxon>Gammaproteobacteria</taxon>
        <taxon>Candidatus Competibacteraceae</taxon>
        <taxon>Plasticicumulans</taxon>
    </lineage>
</organism>
<dbReference type="SUPFAM" id="SSF52540">
    <property type="entry name" value="P-loop containing nucleoside triphosphate hydrolases"/>
    <property type="match status" value="1"/>
</dbReference>
<reference evidence="7 8" key="1">
    <citation type="submission" date="2019-03" db="EMBL/GenBank/DDBJ databases">
        <title>Genomic Encyclopedia of Type Strains, Phase IV (KMG-IV): sequencing the most valuable type-strain genomes for metagenomic binning, comparative biology and taxonomic classification.</title>
        <authorList>
            <person name="Goeker M."/>
        </authorList>
    </citation>
    <scope>NUCLEOTIDE SEQUENCE [LARGE SCALE GENOMIC DNA]</scope>
    <source>
        <strain evidence="7 8">DSM 25287</strain>
    </source>
</reference>
<evidence type="ECO:0000256" key="3">
    <source>
        <dbReference type="ARBA" id="ARBA00023015"/>
    </source>
</evidence>
<protein>
    <submittedName>
        <fullName evidence="7">Transcriptional regulator of acetoin/glycerol metabolism</fullName>
    </submittedName>
</protein>
<dbReference type="SUPFAM" id="SSF55781">
    <property type="entry name" value="GAF domain-like"/>
    <property type="match status" value="1"/>
</dbReference>
<keyword evidence="5" id="KW-0804">Transcription</keyword>
<dbReference type="FunFam" id="3.40.50.300:FF:000006">
    <property type="entry name" value="DNA-binding transcriptional regulator NtrC"/>
    <property type="match status" value="1"/>
</dbReference>
<dbReference type="InterPro" id="IPR002197">
    <property type="entry name" value="HTH_Fis"/>
</dbReference>
<dbReference type="Gene3D" id="3.30.450.40">
    <property type="match status" value="1"/>
</dbReference>
<keyword evidence="2" id="KW-0067">ATP-binding</keyword>
<proteinExistence type="predicted"/>
<dbReference type="PROSITE" id="PS00675">
    <property type="entry name" value="SIGMA54_INTERACT_1"/>
    <property type="match status" value="1"/>
</dbReference>
<evidence type="ECO:0000256" key="5">
    <source>
        <dbReference type="ARBA" id="ARBA00023163"/>
    </source>
</evidence>
<dbReference type="InterPro" id="IPR025944">
    <property type="entry name" value="Sigma_54_int_dom_CS"/>
</dbReference>
<dbReference type="InterPro" id="IPR025662">
    <property type="entry name" value="Sigma_54_int_dom_ATP-bd_1"/>
</dbReference>
<dbReference type="Gene3D" id="3.40.50.300">
    <property type="entry name" value="P-loop containing nucleotide triphosphate hydrolases"/>
    <property type="match status" value="1"/>
</dbReference>
<dbReference type="InterPro" id="IPR029016">
    <property type="entry name" value="GAF-like_dom_sf"/>
</dbReference>
<keyword evidence="8" id="KW-1185">Reference proteome</keyword>
<dbReference type="AlphaFoldDB" id="A0A4R2L399"/>
<dbReference type="PRINTS" id="PR01590">
    <property type="entry name" value="HTHFIS"/>
</dbReference>
<comment type="caution">
    <text evidence="7">The sequence shown here is derived from an EMBL/GenBank/DDBJ whole genome shotgun (WGS) entry which is preliminary data.</text>
</comment>
<dbReference type="InterPro" id="IPR058031">
    <property type="entry name" value="AAA_lid_NorR"/>
</dbReference>
<dbReference type="InterPro" id="IPR027417">
    <property type="entry name" value="P-loop_NTPase"/>
</dbReference>
<dbReference type="SUPFAM" id="SSF46689">
    <property type="entry name" value="Homeodomain-like"/>
    <property type="match status" value="1"/>
</dbReference>
<keyword evidence="4" id="KW-0238">DNA-binding</keyword>
<dbReference type="EMBL" id="SLWY01000011">
    <property type="protein sequence ID" value="TCO80974.1"/>
    <property type="molecule type" value="Genomic_DNA"/>
</dbReference>
<dbReference type="Gene3D" id="1.10.8.60">
    <property type="match status" value="1"/>
</dbReference>
<dbReference type="InterPro" id="IPR009057">
    <property type="entry name" value="Homeodomain-like_sf"/>
</dbReference>
<dbReference type="Gene3D" id="1.10.10.60">
    <property type="entry name" value="Homeodomain-like"/>
    <property type="match status" value="1"/>
</dbReference>
<dbReference type="GO" id="GO:0005524">
    <property type="term" value="F:ATP binding"/>
    <property type="evidence" value="ECO:0007669"/>
    <property type="project" value="UniProtKB-KW"/>
</dbReference>
<dbReference type="OrthoDB" id="9804019at2"/>
<dbReference type="InterPro" id="IPR003018">
    <property type="entry name" value="GAF"/>
</dbReference>
<feature type="domain" description="Sigma-54 factor interaction" evidence="6">
    <location>
        <begin position="345"/>
        <end position="571"/>
    </location>
</feature>
<name>A0A4R2L399_9GAMM</name>
<dbReference type="CDD" id="cd00009">
    <property type="entry name" value="AAA"/>
    <property type="match status" value="1"/>
</dbReference>
<dbReference type="PANTHER" id="PTHR32071:SF77">
    <property type="entry name" value="TRANSCRIPTIONAL REGULATORY PROTEIN"/>
    <property type="match status" value="1"/>
</dbReference>
<dbReference type="Proteomes" id="UP000295765">
    <property type="component" value="Unassembled WGS sequence"/>
</dbReference>
<dbReference type="GO" id="GO:0006355">
    <property type="term" value="P:regulation of DNA-templated transcription"/>
    <property type="evidence" value="ECO:0007669"/>
    <property type="project" value="InterPro"/>
</dbReference>
<dbReference type="PANTHER" id="PTHR32071">
    <property type="entry name" value="TRANSCRIPTIONAL REGULATORY PROTEIN"/>
    <property type="match status" value="1"/>
</dbReference>
<dbReference type="RefSeq" id="WP_132542806.1">
    <property type="nucleotide sequence ID" value="NZ_SLWY01000011.1"/>
</dbReference>
<dbReference type="Pfam" id="PF25601">
    <property type="entry name" value="AAA_lid_14"/>
    <property type="match status" value="1"/>
</dbReference>
<dbReference type="Pfam" id="PF01590">
    <property type="entry name" value="GAF"/>
    <property type="match status" value="1"/>
</dbReference>
<dbReference type="PROSITE" id="PS00676">
    <property type="entry name" value="SIGMA54_INTERACT_2"/>
    <property type="match status" value="1"/>
</dbReference>
<evidence type="ECO:0000259" key="6">
    <source>
        <dbReference type="PROSITE" id="PS50045"/>
    </source>
</evidence>
<evidence type="ECO:0000256" key="1">
    <source>
        <dbReference type="ARBA" id="ARBA00022741"/>
    </source>
</evidence>
<dbReference type="GO" id="GO:0043565">
    <property type="term" value="F:sequence-specific DNA binding"/>
    <property type="evidence" value="ECO:0007669"/>
    <property type="project" value="InterPro"/>
</dbReference>
<dbReference type="PROSITE" id="PS50045">
    <property type="entry name" value="SIGMA54_INTERACT_4"/>
    <property type="match status" value="1"/>
</dbReference>
<evidence type="ECO:0000256" key="4">
    <source>
        <dbReference type="ARBA" id="ARBA00023125"/>
    </source>
</evidence>
<dbReference type="PROSITE" id="PS00688">
    <property type="entry name" value="SIGMA54_INTERACT_3"/>
    <property type="match status" value="1"/>
</dbReference>
<sequence>MAERAAAQHAARVLAMARGSSAGVRDELDATVTRSWSRCLGDYGLDPVMRRDPLVLERAQFEDHRERVRDMLEIAQVEMDNLHQQIASSGSAIILTDAEGVILNCVTSPGMSRLFRRAGLWQGAHWDEEHEGTNGIGTCVIERRPVAIHRAEHFLSHHTGLSCAAAPIFAPNGQMLGVLDASSVNSRDSKQSQFHALAMATMSAKLIENCVFLRQFRGEWVLRFHNRPEFVGQLSEGMLAFDGAGRVLAANQSALGQLGLAAQDAATARTVSELFDVDFDTLLGRASQHPNTVWPLRGRRGQQFFAMLRGRELPATALRHALLQAPAERGSTTPLERARMDLAGLRGRDPLMAHNVRCAEKVVDRNITLLLHGETGTGKEAFAKAVHAVSKRATKPFVAVNCAAIPESLIESELFGYKAGAFTGARREGMRGKILQAHGGTLFLDEIGDMPPQLQTRLLRVLEEREILPLGAETPIPVDIKVISATHRNLDELVASGTFREDLYYRLNGLVLTLPALRERADLEDVIQRVLSAESEGQALHIAPEALALLTAYPWPGNIRQLRNVLRTAVALCEDGVVRAEDLPAELRRGPAAAAVRPAMVFEPAPEASPTPPHADPRRCLLDAEKSALLAELERHRWNMSNTARDLGVSRNTLYRKLHKHGITPPTLG</sequence>
<dbReference type="Pfam" id="PF00158">
    <property type="entry name" value="Sigma54_activat"/>
    <property type="match status" value="1"/>
</dbReference>